<evidence type="ECO:0000313" key="10">
    <source>
        <dbReference type="Proteomes" id="UP000187735"/>
    </source>
</evidence>
<dbReference type="Gene3D" id="1.10.1060.10">
    <property type="entry name" value="Alpha-helical ferredoxin"/>
    <property type="match status" value="1"/>
</dbReference>
<dbReference type="InterPro" id="IPR016164">
    <property type="entry name" value="FAD-linked_Oxase-like_C"/>
</dbReference>
<dbReference type="Gene3D" id="3.30.70.2740">
    <property type="match status" value="1"/>
</dbReference>
<dbReference type="RefSeq" id="WP_077026506.1">
    <property type="nucleotide sequence ID" value="NZ_CP017641.1"/>
</dbReference>
<keyword evidence="10" id="KW-1185">Reference proteome</keyword>
<dbReference type="GO" id="GO:0046872">
    <property type="term" value="F:metal ion binding"/>
    <property type="evidence" value="ECO:0007669"/>
    <property type="project" value="UniProtKB-KW"/>
</dbReference>
<dbReference type="AlphaFoldDB" id="A0A1P8WMN5"/>
<dbReference type="SUPFAM" id="SSF56176">
    <property type="entry name" value="FAD-binding/transporter-associated domain-like"/>
    <property type="match status" value="1"/>
</dbReference>
<dbReference type="EMBL" id="CP017641">
    <property type="protein sequence ID" value="APZ95325.1"/>
    <property type="molecule type" value="Genomic_DNA"/>
</dbReference>
<dbReference type="NCBIfam" id="NF008369">
    <property type="entry name" value="PRK11168.1"/>
    <property type="match status" value="1"/>
</dbReference>
<dbReference type="Pfam" id="PF01565">
    <property type="entry name" value="FAD_binding_4"/>
    <property type="match status" value="1"/>
</dbReference>
<evidence type="ECO:0000256" key="6">
    <source>
        <dbReference type="ARBA" id="ARBA00023004"/>
    </source>
</evidence>
<dbReference type="InterPro" id="IPR016166">
    <property type="entry name" value="FAD-bd_PCMH"/>
</dbReference>
<dbReference type="InterPro" id="IPR016169">
    <property type="entry name" value="FAD-bd_PCMH_sub2"/>
</dbReference>
<dbReference type="Proteomes" id="UP000187735">
    <property type="component" value="Chromosome"/>
</dbReference>
<dbReference type="GO" id="GO:0008720">
    <property type="term" value="F:D-lactate dehydrogenase (NAD+) activity"/>
    <property type="evidence" value="ECO:0007669"/>
    <property type="project" value="TreeGrafter"/>
</dbReference>
<dbReference type="Pfam" id="PF02913">
    <property type="entry name" value="FAD-oxidase_C"/>
    <property type="match status" value="1"/>
</dbReference>
<name>A0A1P8WMN5_9PLAN</name>
<comment type="cofactor">
    <cofactor evidence="1">
        <name>FAD</name>
        <dbReference type="ChEBI" id="CHEBI:57692"/>
    </cofactor>
</comment>
<evidence type="ECO:0000313" key="9">
    <source>
        <dbReference type="EMBL" id="APZ95325.1"/>
    </source>
</evidence>
<dbReference type="STRING" id="1891926.Fuma_04981"/>
<dbReference type="InterPro" id="IPR017900">
    <property type="entry name" value="4Fe4S_Fe_S_CS"/>
</dbReference>
<evidence type="ECO:0000256" key="2">
    <source>
        <dbReference type="ARBA" id="ARBA00022630"/>
    </source>
</evidence>
<dbReference type="Pfam" id="PF02754">
    <property type="entry name" value="CCG"/>
    <property type="match status" value="1"/>
</dbReference>
<dbReference type="GO" id="GO:0071949">
    <property type="term" value="F:FAD binding"/>
    <property type="evidence" value="ECO:0007669"/>
    <property type="project" value="InterPro"/>
</dbReference>
<keyword evidence="2" id="KW-0285">Flavoprotein</keyword>
<evidence type="ECO:0000256" key="1">
    <source>
        <dbReference type="ARBA" id="ARBA00001974"/>
    </source>
</evidence>
<feature type="domain" description="FAD-binding PCMH-type" evidence="8">
    <location>
        <begin position="37"/>
        <end position="300"/>
    </location>
</feature>
<keyword evidence="7" id="KW-0411">Iron-sulfur</keyword>
<dbReference type="GO" id="GO:0051536">
    <property type="term" value="F:iron-sulfur cluster binding"/>
    <property type="evidence" value="ECO:0007669"/>
    <property type="project" value="UniProtKB-KW"/>
</dbReference>
<dbReference type="Gene3D" id="3.30.465.10">
    <property type="match status" value="1"/>
</dbReference>
<accession>A0A1P8WMN5</accession>
<evidence type="ECO:0000256" key="4">
    <source>
        <dbReference type="ARBA" id="ARBA00022827"/>
    </source>
</evidence>
<dbReference type="InterPro" id="IPR004017">
    <property type="entry name" value="Cys_rich_dom"/>
</dbReference>
<dbReference type="SUPFAM" id="SSF46548">
    <property type="entry name" value="alpha-helical ferredoxin"/>
    <property type="match status" value="1"/>
</dbReference>
<dbReference type="GO" id="GO:0004458">
    <property type="term" value="F:D-lactate dehydrogenase (cytochrome) activity"/>
    <property type="evidence" value="ECO:0007669"/>
    <property type="project" value="TreeGrafter"/>
</dbReference>
<dbReference type="InterPro" id="IPR009051">
    <property type="entry name" value="Helical_ferredxn"/>
</dbReference>
<proteinExistence type="predicted"/>
<evidence type="ECO:0000259" key="8">
    <source>
        <dbReference type="PROSITE" id="PS51387"/>
    </source>
</evidence>
<dbReference type="GO" id="GO:1903457">
    <property type="term" value="P:lactate catabolic process"/>
    <property type="evidence" value="ECO:0007669"/>
    <property type="project" value="TreeGrafter"/>
</dbReference>
<dbReference type="InterPro" id="IPR036318">
    <property type="entry name" value="FAD-bd_PCMH-like_sf"/>
</dbReference>
<dbReference type="OrthoDB" id="9767256at2"/>
<keyword evidence="3" id="KW-0479">Metal-binding</keyword>
<evidence type="ECO:0000256" key="3">
    <source>
        <dbReference type="ARBA" id="ARBA00022723"/>
    </source>
</evidence>
<dbReference type="PANTHER" id="PTHR11748">
    <property type="entry name" value="D-LACTATE DEHYDROGENASE"/>
    <property type="match status" value="1"/>
</dbReference>
<dbReference type="PROSITE" id="PS51387">
    <property type="entry name" value="FAD_PCMH"/>
    <property type="match status" value="1"/>
</dbReference>
<dbReference type="PANTHER" id="PTHR11748:SF119">
    <property type="entry name" value="D-2-HYDROXYGLUTARATE DEHYDROGENASE"/>
    <property type="match status" value="1"/>
</dbReference>
<dbReference type="SUPFAM" id="SSF55103">
    <property type="entry name" value="FAD-linked oxidases, C-terminal domain"/>
    <property type="match status" value="1"/>
</dbReference>
<dbReference type="Pfam" id="PF13183">
    <property type="entry name" value="Fer4_8"/>
    <property type="match status" value="1"/>
</dbReference>
<gene>
    <name evidence="9" type="primary">glpC</name>
    <name evidence="9" type="ORF">Fuma_04981</name>
</gene>
<organism evidence="9 10">
    <name type="scientific">Fuerstiella marisgermanici</name>
    <dbReference type="NCBI Taxonomy" id="1891926"/>
    <lineage>
        <taxon>Bacteria</taxon>
        <taxon>Pseudomonadati</taxon>
        <taxon>Planctomycetota</taxon>
        <taxon>Planctomycetia</taxon>
        <taxon>Planctomycetales</taxon>
        <taxon>Planctomycetaceae</taxon>
        <taxon>Fuerstiella</taxon>
    </lineage>
</organism>
<keyword evidence="6" id="KW-0408">Iron</keyword>
<dbReference type="InterPro" id="IPR017896">
    <property type="entry name" value="4Fe4S_Fe-S-bd"/>
</dbReference>
<reference evidence="9 10" key="1">
    <citation type="journal article" date="2016" name="Front. Microbiol.">
        <title>Fuerstia marisgermanicae gen. nov., sp. nov., an Unusual Member of the Phylum Planctomycetes from the German Wadden Sea.</title>
        <authorList>
            <person name="Kohn T."/>
            <person name="Heuer A."/>
            <person name="Jogler M."/>
            <person name="Vollmers J."/>
            <person name="Boedeker C."/>
            <person name="Bunk B."/>
            <person name="Rast P."/>
            <person name="Borchert D."/>
            <person name="Glockner I."/>
            <person name="Freese H.M."/>
            <person name="Klenk H.P."/>
            <person name="Overmann J."/>
            <person name="Kaster A.K."/>
            <person name="Rohde M."/>
            <person name="Wiegand S."/>
            <person name="Jogler C."/>
        </authorList>
    </citation>
    <scope>NUCLEOTIDE SEQUENCE [LARGE SCALE GENOMIC DNA]</scope>
    <source>
        <strain evidence="9 10">NH11</strain>
    </source>
</reference>
<sequence length="1024" mass="112538">MEEARLQIAEDLTDLLEGELRVDNVTTAVYATDASLYEIKPLAVAFPKHTTDVATLARYASDNDVALIPRGAGTGLAGGCLGAGIVVDFSRHMNRLLSVDGDTVRVQPGITLAELNRTLRQHGRCFAPDPSNAAITTIGGMLGVDAAGSHAFRVGSTRDHVKSLQCVLMGGQVMELGCEQVPRSYAIRQPDAGFASSTDLPRHRDFVPPVRNESLPLTSLTPLLRKTDLVERLAALLAESTDLIKQHQPVLLRNSSGYMLRSVLNRGVQDQGVLNFPRLIAGSEGSLAMATEVLLHTMPLPEHRGMMVLMFASMDSALLAMQQLLILEPSACDLLDRRLLSLGRDSDSRFSDVVDPDAEAGLFVEFNGSSKAEIEQRIDNAESILSKTERQFVVTRKTCDIADVEFLWTLPGRVVSLLDSLKGTSRPLPFVEDIAVPPEEISGFLTLAQRTFQKHEVTATLYAHAASGQLHLRPMLPRPRPGHAEQLESIARDLYRHVKTVGGTISGEHGDGLSRTAFIRSMYGPLYRTFQQVKDIFDPQHLLNPDKIISNDGQLTVRHLRGAEAQPLPKTVDEQSPLLPILQLSWDGETAMDAAARCNGCGTCRTTSPTARMCPFFHEDGVEENSPRSKANLLRRLISGREPAEIVIDKAVQPVVESCFNCKQCVLECPSEVDIPHLMLEARAEHVAVQGLGKTDWLMSRFHTYARFASRFTMMANRMLRLGVSRSVLNRMLGIAEQRRLPRFASRPFMKSRRVQSEHNTADPTSSTPTIAYFVDYFANHHDPELAEAFVRILQHNGFRIYIPPDQKVSGMAMIAVADLAAAREVAETNVAELTELAREGYPIVCTEPSAALCLSQEYPLLLGTEDAQIVADHTFDAGTFLWQLHQDGKLKLDFDPVELTVAYHTPCHVKALGPDTGLCNLLELIPGVQVQRIEKGCSGMAGTFGLAAEHFEKSLAIGAELIQEMKTTHVNAGVTDCSSCRMQMEQQATIPTVHPLKIMAMAYGLMPELQAALKKRPWGYSMS</sequence>
<protein>
    <submittedName>
        <fullName evidence="9">Anaerobic glycerol-3-phosphate dehydrogenase subunit C</fullName>
    </submittedName>
</protein>
<evidence type="ECO:0000256" key="5">
    <source>
        <dbReference type="ARBA" id="ARBA00023002"/>
    </source>
</evidence>
<evidence type="ECO:0000256" key="7">
    <source>
        <dbReference type="ARBA" id="ARBA00023014"/>
    </source>
</evidence>
<dbReference type="InterPro" id="IPR004113">
    <property type="entry name" value="FAD-bd_oxidored_4_C"/>
</dbReference>
<keyword evidence="4" id="KW-0274">FAD</keyword>
<dbReference type="PROSITE" id="PS00198">
    <property type="entry name" value="4FE4S_FER_1"/>
    <property type="match status" value="1"/>
</dbReference>
<dbReference type="KEGG" id="fmr:Fuma_04981"/>
<keyword evidence="5" id="KW-0560">Oxidoreductase</keyword>
<dbReference type="InterPro" id="IPR006094">
    <property type="entry name" value="Oxid_FAD_bind_N"/>
</dbReference>